<name>A0ABV9QB02_9BURK</name>
<evidence type="ECO:0000313" key="2">
    <source>
        <dbReference type="Proteomes" id="UP001596001"/>
    </source>
</evidence>
<reference evidence="2" key="1">
    <citation type="journal article" date="2019" name="Int. J. Syst. Evol. Microbiol.">
        <title>The Global Catalogue of Microorganisms (GCM) 10K type strain sequencing project: providing services to taxonomists for standard genome sequencing and annotation.</title>
        <authorList>
            <consortium name="The Broad Institute Genomics Platform"/>
            <consortium name="The Broad Institute Genome Sequencing Center for Infectious Disease"/>
            <person name="Wu L."/>
            <person name="Ma J."/>
        </authorList>
    </citation>
    <scope>NUCLEOTIDE SEQUENCE [LARGE SCALE GENOMIC DNA]</scope>
    <source>
        <strain evidence="2">CCUG 49452</strain>
    </source>
</reference>
<accession>A0ABV9QB02</accession>
<dbReference type="Proteomes" id="UP001596001">
    <property type="component" value="Unassembled WGS sequence"/>
</dbReference>
<protein>
    <recommendedName>
        <fullName evidence="3">Lipoprotein</fullName>
    </recommendedName>
</protein>
<dbReference type="EMBL" id="JBHSHJ010000002">
    <property type="protein sequence ID" value="MFC4788049.1"/>
    <property type="molecule type" value="Genomic_DNA"/>
</dbReference>
<evidence type="ECO:0008006" key="3">
    <source>
        <dbReference type="Google" id="ProtNLM"/>
    </source>
</evidence>
<keyword evidence="2" id="KW-1185">Reference proteome</keyword>
<organism evidence="1 2">
    <name type="scientific">Giesbergeria sinuosa</name>
    <dbReference type="NCBI Taxonomy" id="80883"/>
    <lineage>
        <taxon>Bacteria</taxon>
        <taxon>Pseudomonadati</taxon>
        <taxon>Pseudomonadota</taxon>
        <taxon>Betaproteobacteria</taxon>
        <taxon>Burkholderiales</taxon>
        <taxon>Comamonadaceae</taxon>
        <taxon>Giesbergeria</taxon>
    </lineage>
</organism>
<dbReference type="RefSeq" id="WP_382430097.1">
    <property type="nucleotide sequence ID" value="NZ_JBHSHJ010000002.1"/>
</dbReference>
<comment type="caution">
    <text evidence="1">The sequence shown here is derived from an EMBL/GenBank/DDBJ whole genome shotgun (WGS) entry which is preliminary data.</text>
</comment>
<sequence>MVPNPSLFGITAIAALLVAACGSSDSPPAFNGSAFSQAKALEQPQGAAISTLKSTVGLSVSLANVRMPTADELFNWAESTYPVVLPGPRPPTLTYETYTFRYYASTNVALGVNGTSVVGLVNALSNNPQWVALGDLADYSCSIFPETCGPAPATFDVAAVNNGSAELASFLTVCSPVSGLSSANNTASGSASFERAIHAAMAARSLGSGSGSRSMATYTSTPPADKLGSCGGRISFPDYTHANGVTTATRVFDNYCTQDSDTGSKTYYNGRMSFTNRATPTANGPITTQLAAHSADGISMEKKNAAGAVVDSQTVRFTNYVYTPGVPGGDATANQPDRLQADEIAVVNRLTQKTYRQTNYTMTTFKRTDGGEQISITGRGYRSNGQYFDLTTTAPIITNDSGDYVSGIVTMTGAANSTSVATIVPGSKLQAAMTVNGEAVTSAPACNP</sequence>
<evidence type="ECO:0000313" key="1">
    <source>
        <dbReference type="EMBL" id="MFC4788049.1"/>
    </source>
</evidence>
<gene>
    <name evidence="1" type="ORF">ACFO6X_03480</name>
</gene>
<proteinExistence type="predicted"/>